<dbReference type="PANTHER" id="PTHR11062:SF219">
    <property type="entry name" value="XYLOGLUCAN GALACTOSYLTRANSFERASE XLT2-LIKE"/>
    <property type="match status" value="1"/>
</dbReference>
<keyword evidence="5" id="KW-0333">Golgi apparatus</keyword>
<keyword evidence="3" id="KW-0808">Transferase</keyword>
<keyword evidence="9" id="KW-1185">Reference proteome</keyword>
<evidence type="ECO:0000313" key="8">
    <source>
        <dbReference type="EMBL" id="EPS74116.1"/>
    </source>
</evidence>
<evidence type="ECO:0000256" key="4">
    <source>
        <dbReference type="ARBA" id="ARBA00022968"/>
    </source>
</evidence>
<reference evidence="8 9" key="1">
    <citation type="journal article" date="2013" name="BMC Genomics">
        <title>The miniature genome of a carnivorous plant Genlisea aurea contains a low number of genes and short non-coding sequences.</title>
        <authorList>
            <person name="Leushkin E.V."/>
            <person name="Sutormin R.A."/>
            <person name="Nabieva E.R."/>
            <person name="Penin A.A."/>
            <person name="Kondrashov A.S."/>
            <person name="Logacheva M.D."/>
        </authorList>
    </citation>
    <scope>NUCLEOTIDE SEQUENCE [LARGE SCALE GENOMIC DNA]</scope>
</reference>
<keyword evidence="6" id="KW-1133">Transmembrane helix</keyword>
<dbReference type="Pfam" id="PF03016">
    <property type="entry name" value="Exostosin_GT47"/>
    <property type="match status" value="1"/>
</dbReference>
<dbReference type="PANTHER" id="PTHR11062">
    <property type="entry name" value="EXOSTOSIN HEPARAN SULFATE GLYCOSYLTRANSFERASE -RELATED"/>
    <property type="match status" value="1"/>
</dbReference>
<comment type="subcellular location">
    <subcellularLocation>
        <location evidence="1">Golgi apparatus membrane</location>
        <topology evidence="1">Single-pass type II membrane protein</topology>
    </subcellularLocation>
</comment>
<evidence type="ECO:0000259" key="7">
    <source>
        <dbReference type="Pfam" id="PF03016"/>
    </source>
</evidence>
<dbReference type="GO" id="GO:0009969">
    <property type="term" value="P:xyloglucan biosynthetic process"/>
    <property type="evidence" value="ECO:0007669"/>
    <property type="project" value="TreeGrafter"/>
</dbReference>
<dbReference type="EMBL" id="AUSU01000174">
    <property type="protein sequence ID" value="EPS74116.1"/>
    <property type="molecule type" value="Genomic_DNA"/>
</dbReference>
<evidence type="ECO:0000313" key="9">
    <source>
        <dbReference type="Proteomes" id="UP000015453"/>
    </source>
</evidence>
<name>S8D9E6_9LAMI</name>
<keyword evidence="3" id="KW-0328">Glycosyltransferase</keyword>
<feature type="domain" description="Exostosin GT47" evidence="7">
    <location>
        <begin position="4"/>
        <end position="341"/>
    </location>
</feature>
<evidence type="ECO:0000256" key="1">
    <source>
        <dbReference type="ARBA" id="ARBA00004323"/>
    </source>
</evidence>
<sequence length="392" mass="45727">CELGRVYVYDLPSMFNRDLVENCNDLDPWTSRCNTVSNGGFGPRAVGLDGIVPANLTPAWFWTDMYSAEIIYHGRMMEYRCRTADRDRAAAFYIPFYVGLAVGKYLWFNYTSKDRDHHAAEMLNWVKEQNPWRRSNGSDHFIMLGRLTWDFRRLTDDDTEWGTRFIYMPLMKNVLRLSVERSKWDPLEFSVPYPTAFHPRSQSELLQWQSFIRSRPRRSLFTFVGATRNKIRNDFRAVLMSYCKSETAACRLVDCSETRCYDGAPAILESFLDSDFCLQPKGDGYTRRSSFDCLLAGSIPVFFWRGSFEDQYQWHLPSNAASYSVFIDREQTRNDSSIIRRVLERFSREEITAMRETIARLLPRIVYSTFGDNGGEADAFDIAIEGVLRRLR</sequence>
<dbReference type="GO" id="GO:0008378">
    <property type="term" value="F:galactosyltransferase activity"/>
    <property type="evidence" value="ECO:0007669"/>
    <property type="project" value="TreeGrafter"/>
</dbReference>
<keyword evidence="6" id="KW-0812">Transmembrane</keyword>
<evidence type="ECO:0000256" key="5">
    <source>
        <dbReference type="ARBA" id="ARBA00023034"/>
    </source>
</evidence>
<dbReference type="Proteomes" id="UP000015453">
    <property type="component" value="Unassembled WGS sequence"/>
</dbReference>
<gene>
    <name evidence="8" type="ORF">M569_00637</name>
</gene>
<feature type="non-terminal residue" evidence="8">
    <location>
        <position position="1"/>
    </location>
</feature>
<evidence type="ECO:0000256" key="3">
    <source>
        <dbReference type="ARBA" id="ARBA00022676"/>
    </source>
</evidence>
<keyword evidence="6" id="KW-0472">Membrane</keyword>
<dbReference type="InterPro" id="IPR004263">
    <property type="entry name" value="Exostosin"/>
</dbReference>
<accession>S8D9E6</accession>
<feature type="non-terminal residue" evidence="8">
    <location>
        <position position="392"/>
    </location>
</feature>
<dbReference type="AlphaFoldDB" id="S8D9E6"/>
<dbReference type="OrthoDB" id="1924787at2759"/>
<evidence type="ECO:0000256" key="6">
    <source>
        <dbReference type="SAM" id="Phobius"/>
    </source>
</evidence>
<evidence type="ECO:0000256" key="2">
    <source>
        <dbReference type="ARBA" id="ARBA00010271"/>
    </source>
</evidence>
<organism evidence="8 9">
    <name type="scientific">Genlisea aurea</name>
    <dbReference type="NCBI Taxonomy" id="192259"/>
    <lineage>
        <taxon>Eukaryota</taxon>
        <taxon>Viridiplantae</taxon>
        <taxon>Streptophyta</taxon>
        <taxon>Embryophyta</taxon>
        <taxon>Tracheophyta</taxon>
        <taxon>Spermatophyta</taxon>
        <taxon>Magnoliopsida</taxon>
        <taxon>eudicotyledons</taxon>
        <taxon>Gunneridae</taxon>
        <taxon>Pentapetalae</taxon>
        <taxon>asterids</taxon>
        <taxon>lamiids</taxon>
        <taxon>Lamiales</taxon>
        <taxon>Lentibulariaceae</taxon>
        <taxon>Genlisea</taxon>
    </lineage>
</organism>
<dbReference type="InterPro" id="IPR040911">
    <property type="entry name" value="Exostosin_GT47"/>
</dbReference>
<comment type="similarity">
    <text evidence="2">Belongs to the glycosyltransferase 47 family.</text>
</comment>
<proteinExistence type="inferred from homology"/>
<comment type="caution">
    <text evidence="8">The sequence shown here is derived from an EMBL/GenBank/DDBJ whole genome shotgun (WGS) entry which is preliminary data.</text>
</comment>
<feature type="transmembrane region" description="Helical" evidence="6">
    <location>
        <begin position="90"/>
        <end position="108"/>
    </location>
</feature>
<keyword evidence="4" id="KW-0735">Signal-anchor</keyword>
<protein>
    <recommendedName>
        <fullName evidence="7">Exostosin GT47 domain-containing protein</fullName>
    </recommendedName>
</protein>
<dbReference type="GO" id="GO:0000139">
    <property type="term" value="C:Golgi membrane"/>
    <property type="evidence" value="ECO:0007669"/>
    <property type="project" value="UniProtKB-SubCell"/>
</dbReference>